<evidence type="ECO:0000313" key="2">
    <source>
        <dbReference type="Proteomes" id="UP001234581"/>
    </source>
</evidence>
<gene>
    <name evidence="1" type="ORF">O0I10_009002</name>
</gene>
<dbReference type="SUPFAM" id="SSF52540">
    <property type="entry name" value="P-loop containing nucleoside triphosphate hydrolases"/>
    <property type="match status" value="1"/>
</dbReference>
<comment type="caution">
    <text evidence="1">The sequence shown here is derived from an EMBL/GenBank/DDBJ whole genome shotgun (WGS) entry which is preliminary data.</text>
</comment>
<reference evidence="1 2" key="1">
    <citation type="submission" date="2023-03" db="EMBL/GenBank/DDBJ databases">
        <title>Genome sequence of Lichtheimia ornata CBS 291.66.</title>
        <authorList>
            <person name="Mohabir J.T."/>
            <person name="Shea T.P."/>
            <person name="Kurbessoian T."/>
            <person name="Berby B."/>
            <person name="Fontaine J."/>
            <person name="Livny J."/>
            <person name="Gnirke A."/>
            <person name="Stajich J.E."/>
            <person name="Cuomo C.A."/>
        </authorList>
    </citation>
    <scope>NUCLEOTIDE SEQUENCE [LARGE SCALE GENOMIC DNA]</scope>
    <source>
        <strain evidence="1">CBS 291.66</strain>
    </source>
</reference>
<dbReference type="Proteomes" id="UP001234581">
    <property type="component" value="Unassembled WGS sequence"/>
</dbReference>
<dbReference type="EMBL" id="JARTCD010000050">
    <property type="protein sequence ID" value="KAJ8655313.1"/>
    <property type="molecule type" value="Genomic_DNA"/>
</dbReference>
<dbReference type="AlphaFoldDB" id="A0AAD7XW96"/>
<keyword evidence="2" id="KW-1185">Reference proteome</keyword>
<evidence type="ECO:0000313" key="1">
    <source>
        <dbReference type="EMBL" id="KAJ8655313.1"/>
    </source>
</evidence>
<dbReference type="RefSeq" id="XP_058340226.1">
    <property type="nucleotide sequence ID" value="XM_058489000.1"/>
</dbReference>
<dbReference type="GeneID" id="83216409"/>
<sequence>MPFLRNFLNRIKHDSALQMLDVRQTVSLPLEGFSEWIKQSMDREGIQSDNAVNFFGPSGGGKTWTLTILVEDTLQHTDGSILCLDLDGRWNTSPASGHGRFHLYQPSTAMQVASLFESLDDWFDQHADEMVLWVLVDGVSILDGSMLSNLRQCQRKWKFALATTCVNHAHHSSNLPYDYYFYISKESGHHHPQVKMTWPIVSKPFSLLNNDDNQHNTSAIQPSYVHLPFMNMGVGGDRGFYYH</sequence>
<proteinExistence type="predicted"/>
<organism evidence="1 2">
    <name type="scientific">Lichtheimia ornata</name>
    <dbReference type="NCBI Taxonomy" id="688661"/>
    <lineage>
        <taxon>Eukaryota</taxon>
        <taxon>Fungi</taxon>
        <taxon>Fungi incertae sedis</taxon>
        <taxon>Mucoromycota</taxon>
        <taxon>Mucoromycotina</taxon>
        <taxon>Mucoromycetes</taxon>
        <taxon>Mucorales</taxon>
        <taxon>Lichtheimiaceae</taxon>
        <taxon>Lichtheimia</taxon>
    </lineage>
</organism>
<dbReference type="InterPro" id="IPR027417">
    <property type="entry name" value="P-loop_NTPase"/>
</dbReference>
<accession>A0AAD7XW96</accession>
<name>A0AAD7XW96_9FUNG</name>
<protein>
    <submittedName>
        <fullName evidence="1">Uncharacterized protein</fullName>
    </submittedName>
</protein>